<dbReference type="PANTHER" id="PTHR23294">
    <property type="entry name" value="ET TRANSLATION PRODUCT-RELATED"/>
    <property type="match status" value="1"/>
</dbReference>
<dbReference type="GO" id="GO:0022857">
    <property type="term" value="F:transmembrane transporter activity"/>
    <property type="evidence" value="ECO:0007669"/>
    <property type="project" value="InterPro"/>
</dbReference>
<feature type="transmembrane region" description="Helical" evidence="6">
    <location>
        <begin position="573"/>
        <end position="593"/>
    </location>
</feature>
<dbReference type="GO" id="GO:0016020">
    <property type="term" value="C:membrane"/>
    <property type="evidence" value="ECO:0007669"/>
    <property type="project" value="UniProtKB-SubCell"/>
</dbReference>
<dbReference type="Proteomes" id="UP001213000">
    <property type="component" value="Unassembled WGS sequence"/>
</dbReference>
<dbReference type="InterPro" id="IPR051617">
    <property type="entry name" value="UNC-93-like_regulator"/>
</dbReference>
<dbReference type="Pfam" id="PF07690">
    <property type="entry name" value="MFS_1"/>
    <property type="match status" value="1"/>
</dbReference>
<feature type="compositionally biased region" description="Pro residues" evidence="5">
    <location>
        <begin position="175"/>
        <end position="185"/>
    </location>
</feature>
<accession>A0AAD5VYB2</accession>
<feature type="domain" description="SMODS and SLOG-associating 2TM effector" evidence="7">
    <location>
        <begin position="304"/>
        <end position="426"/>
    </location>
</feature>
<evidence type="ECO:0000256" key="2">
    <source>
        <dbReference type="ARBA" id="ARBA00022692"/>
    </source>
</evidence>
<feature type="transmembrane region" description="Helical" evidence="6">
    <location>
        <begin position="540"/>
        <end position="561"/>
    </location>
</feature>
<dbReference type="Gene3D" id="1.20.1250.20">
    <property type="entry name" value="MFS general substrate transporter like domains"/>
    <property type="match status" value="1"/>
</dbReference>
<feature type="transmembrane region" description="Helical" evidence="6">
    <location>
        <begin position="701"/>
        <end position="721"/>
    </location>
</feature>
<keyword evidence="3 6" id="KW-1133">Transmembrane helix</keyword>
<feature type="transmembrane region" description="Helical" evidence="6">
    <location>
        <begin position="632"/>
        <end position="652"/>
    </location>
</feature>
<feature type="transmembrane region" description="Helical" evidence="6">
    <location>
        <begin position="811"/>
        <end position="830"/>
    </location>
</feature>
<evidence type="ECO:0000256" key="3">
    <source>
        <dbReference type="ARBA" id="ARBA00022989"/>
    </source>
</evidence>
<dbReference type="NCBIfam" id="NF033635">
    <property type="entry name" value="SLATT_fungal"/>
    <property type="match status" value="1"/>
</dbReference>
<evidence type="ECO:0000256" key="6">
    <source>
        <dbReference type="SAM" id="Phobius"/>
    </source>
</evidence>
<keyword evidence="9" id="KW-1185">Reference proteome</keyword>
<feature type="transmembrane region" description="Helical" evidence="6">
    <location>
        <begin position="446"/>
        <end position="466"/>
    </location>
</feature>
<feature type="transmembrane region" description="Helical" evidence="6">
    <location>
        <begin position="741"/>
        <end position="759"/>
    </location>
</feature>
<feature type="transmembrane region" description="Helical" evidence="6">
    <location>
        <begin position="349"/>
        <end position="369"/>
    </location>
</feature>
<evidence type="ECO:0000313" key="9">
    <source>
        <dbReference type="Proteomes" id="UP001213000"/>
    </source>
</evidence>
<feature type="transmembrane region" description="Helical" evidence="6">
    <location>
        <begin position="503"/>
        <end position="528"/>
    </location>
</feature>
<dbReference type="InterPro" id="IPR036259">
    <property type="entry name" value="MFS_trans_sf"/>
</dbReference>
<sequence>MDRADPSHPVPASASGASSSAPNAPGTQAPASESAGIQGSSSAPGPSSEPLATARPQTTDVQREGELEGVHAQTIQHETESQQGSNIGRPPTSEVPVVQHSSAAALQPPEIEARPLTGSTLGGPSGSPDRLSASDPTQAPGQRGLEPTSATGVRPTTGSTLGGPGVAAESHHGPENPPTPPPRPQLPQIRTGRSGTRGVGIVTPPAERLEDAETISGIGHHELGRDSGMRLNQTLPIFPSARTGDSEYAPRRQRTLDGQGSNLGHGMGRRSATANLDWAVPVNVEELKRKRTVEERMRPTINEAMKQCNKFRTKARMTGLALNAAIGVQVLLGSITTGLSAVATTGGRATAIPTTIFGALSTLVASYLARARGSGEPELSTSRVKDLEHFLREVNAFVLDCGHVDTDEHNDQIRYFRDQLEQLLGNARMYNAIGGLGGSGQLDSTVAANATVALLAATAASALTIVPPVFDMFGPRTCLLLGGWCYPLYSGSLLCYNHTHNSAFVIASGAILGIGASFLWVAQGAIMVSYPLPDQKGRAIALFWVIFNLGGGIGSFISFGLNFHSKSGTVTDGTYAAFMVIMAVGWLLSVFIAPPHKVVRQDGTLAGEPLSEKKSFSASVRRELENFATSMGNWRIILLIPAFFCANFFYSYQQNNVNGNVFTLRTRSLNGAMYWIAQMFGGLLIGFLLDLKWLTRPQRALLGYIFVFVTGFSIWGGGLAFQRWADKTGKKQWLDFTDSKTFIGPFWLYFFYGAFDAFWQSFCYWLMASLAPTPQAAAKFVGLYKAFQATGGAVAWRINALHYSAISQLKINWALFGTALVIALPTVLAITPSPVVTGVHGRIEESREEDESVPRKVSTESG</sequence>
<feature type="compositionally biased region" description="Polar residues" evidence="5">
    <location>
        <begin position="148"/>
        <end position="159"/>
    </location>
</feature>
<dbReference type="InterPro" id="IPR011701">
    <property type="entry name" value="MFS"/>
</dbReference>
<dbReference type="PANTHER" id="PTHR23294:SF55">
    <property type="entry name" value="TRANSPORTER, PUTATIVE (AFU_ORTHOLOGUE AFUA_1G17480)-RELATED"/>
    <property type="match status" value="1"/>
</dbReference>
<evidence type="ECO:0000256" key="4">
    <source>
        <dbReference type="ARBA" id="ARBA00023136"/>
    </source>
</evidence>
<feature type="compositionally biased region" description="Basic and acidic residues" evidence="5">
    <location>
        <begin position="852"/>
        <end position="862"/>
    </location>
</feature>
<gene>
    <name evidence="8" type="ORF">NP233_g2766</name>
</gene>
<protein>
    <recommendedName>
        <fullName evidence="7">SMODS and SLOG-associating 2TM effector domain-containing protein</fullName>
    </recommendedName>
</protein>
<keyword evidence="2 6" id="KW-0812">Transmembrane</keyword>
<evidence type="ECO:0000259" key="7">
    <source>
        <dbReference type="Pfam" id="PF18142"/>
    </source>
</evidence>
<dbReference type="SUPFAM" id="SSF103473">
    <property type="entry name" value="MFS general substrate transporter"/>
    <property type="match status" value="1"/>
</dbReference>
<feature type="region of interest" description="Disordered" evidence="5">
    <location>
        <begin position="238"/>
        <end position="268"/>
    </location>
</feature>
<comment type="caution">
    <text evidence="8">The sequence shown here is derived from an EMBL/GenBank/DDBJ whole genome shotgun (WGS) entry which is preliminary data.</text>
</comment>
<dbReference type="AlphaFoldDB" id="A0AAD5VYB2"/>
<feature type="compositionally biased region" description="Low complexity" evidence="5">
    <location>
        <begin position="34"/>
        <end position="52"/>
    </location>
</feature>
<feature type="compositionally biased region" description="Polar residues" evidence="5">
    <location>
        <begin position="73"/>
        <end position="86"/>
    </location>
</feature>
<dbReference type="EMBL" id="JANIEX010000122">
    <property type="protein sequence ID" value="KAJ3572932.1"/>
    <property type="molecule type" value="Genomic_DNA"/>
</dbReference>
<reference evidence="8" key="1">
    <citation type="submission" date="2022-07" db="EMBL/GenBank/DDBJ databases">
        <title>Genome Sequence of Leucocoprinus birnbaumii.</title>
        <authorList>
            <person name="Buettner E."/>
        </authorList>
    </citation>
    <scope>NUCLEOTIDE SEQUENCE</scope>
    <source>
        <strain evidence="8">VT141</strain>
    </source>
</reference>
<evidence type="ECO:0000256" key="1">
    <source>
        <dbReference type="ARBA" id="ARBA00004141"/>
    </source>
</evidence>
<feature type="region of interest" description="Disordered" evidence="5">
    <location>
        <begin position="1"/>
        <end position="201"/>
    </location>
</feature>
<feature type="compositionally biased region" description="Low complexity" evidence="5">
    <location>
        <begin position="10"/>
        <end position="25"/>
    </location>
</feature>
<evidence type="ECO:0000256" key="5">
    <source>
        <dbReference type="SAM" id="MobiDB-lite"/>
    </source>
</evidence>
<feature type="region of interest" description="Disordered" evidence="5">
    <location>
        <begin position="841"/>
        <end position="862"/>
    </location>
</feature>
<comment type="subcellular location">
    <subcellularLocation>
        <location evidence="1">Membrane</location>
        <topology evidence="1">Multi-pass membrane protein</topology>
    </subcellularLocation>
</comment>
<keyword evidence="4 6" id="KW-0472">Membrane</keyword>
<proteinExistence type="predicted"/>
<feature type="transmembrane region" description="Helical" evidence="6">
    <location>
        <begin position="672"/>
        <end position="689"/>
    </location>
</feature>
<dbReference type="Pfam" id="PF18142">
    <property type="entry name" value="SLATT_fungal"/>
    <property type="match status" value="1"/>
</dbReference>
<organism evidence="8 9">
    <name type="scientific">Leucocoprinus birnbaumii</name>
    <dbReference type="NCBI Taxonomy" id="56174"/>
    <lineage>
        <taxon>Eukaryota</taxon>
        <taxon>Fungi</taxon>
        <taxon>Dikarya</taxon>
        <taxon>Basidiomycota</taxon>
        <taxon>Agaricomycotina</taxon>
        <taxon>Agaricomycetes</taxon>
        <taxon>Agaricomycetidae</taxon>
        <taxon>Agaricales</taxon>
        <taxon>Agaricineae</taxon>
        <taxon>Agaricaceae</taxon>
        <taxon>Leucocoprinus</taxon>
    </lineage>
</organism>
<evidence type="ECO:0000313" key="8">
    <source>
        <dbReference type="EMBL" id="KAJ3572932.1"/>
    </source>
</evidence>
<dbReference type="InterPro" id="IPR041622">
    <property type="entry name" value="SLATT_fungi"/>
</dbReference>
<name>A0AAD5VYB2_9AGAR</name>
<feature type="transmembrane region" description="Helical" evidence="6">
    <location>
        <begin position="320"/>
        <end position="343"/>
    </location>
</feature>